<dbReference type="InterPro" id="IPR007637">
    <property type="entry name" value="Restrct_endonuc_II_DpnII-like"/>
</dbReference>
<dbReference type="GO" id="GO:0009307">
    <property type="term" value="P:DNA restriction-modification system"/>
    <property type="evidence" value="ECO:0007669"/>
    <property type="project" value="UniProtKB-UniRule"/>
</dbReference>
<dbReference type="EC" id="3.1.21.4" evidence="1"/>
<dbReference type="Proteomes" id="UP000248557">
    <property type="component" value="Unassembled WGS sequence"/>
</dbReference>
<dbReference type="GO" id="GO:0009036">
    <property type="term" value="F:type II site-specific deoxyribonuclease activity"/>
    <property type="evidence" value="ECO:0007669"/>
    <property type="project" value="UniProtKB-UniRule"/>
</dbReference>
<gene>
    <name evidence="3" type="ORF">CA615_00715</name>
</gene>
<dbReference type="GO" id="GO:0003677">
    <property type="term" value="F:DNA binding"/>
    <property type="evidence" value="ECO:0007669"/>
    <property type="project" value="UniProtKB-UniRule"/>
</dbReference>
<dbReference type="InterPro" id="IPR021191">
    <property type="entry name" value="Restrct_endonuc_II_DpnII"/>
</dbReference>
<evidence type="ECO:0000313" key="4">
    <source>
        <dbReference type="Proteomes" id="UP000248557"/>
    </source>
</evidence>
<comment type="similarity">
    <text evidence="1">Belongs to the DpnII type II restriction endonuclease family.</text>
</comment>
<dbReference type="OMA" id="NFYPLHS"/>
<dbReference type="Pfam" id="PF04556">
    <property type="entry name" value="DpnII"/>
    <property type="match status" value="1"/>
</dbReference>
<sequence>MVKYEVLGYTSQEEYKEDFFNNLLPTNHSFNYFVNWNKVFKNVKQYSIEISILNSLSKVDEEDLEVEFRKIINCYPEVVPLLPAILAIRFKSKNLTVDILEKTFKTYNFNDEEFDEDEIVTFSKKTGLLKLFTKINDLYAYLLGTEVGLDTNGRKNRSGTIFETLIEENINSILDGTNYKIQSQGYVDGISRKKRADFIITDDDEQVLAIECNYYNATGSKPIEVTNAYIELQNEISNTNIKFLWITDGLGWNKMTSTILKGMENIDFIINYTMLENSIRKLLNIE</sequence>
<evidence type="ECO:0000259" key="2">
    <source>
        <dbReference type="Pfam" id="PF04556"/>
    </source>
</evidence>
<dbReference type="RefSeq" id="WP_011405761.1">
    <property type="nucleotide sequence ID" value="NZ_CATZXA010000033.1"/>
</dbReference>
<keyword evidence="1 3" id="KW-0255">Endonuclease</keyword>
<dbReference type="AlphaFoldDB" id="A0A328QA98"/>
<comment type="function">
    <text evidence="1">A P subtype restriction enzyme that recognizes the double-stranded unmethylated sequence 5'-GATC-3'.</text>
</comment>
<keyword evidence="1" id="KW-0680">Restriction system</keyword>
<evidence type="ECO:0000256" key="1">
    <source>
        <dbReference type="PIRNR" id="PIRNR016080"/>
    </source>
</evidence>
<feature type="domain" description="Restriction endonuclease type II DpnII-like" evidence="2">
    <location>
        <begin position="17"/>
        <end position="279"/>
    </location>
</feature>
<organism evidence="3 4">
    <name type="scientific">Methanosphaera stadtmanae</name>
    <dbReference type="NCBI Taxonomy" id="2317"/>
    <lineage>
        <taxon>Archaea</taxon>
        <taxon>Methanobacteriati</taxon>
        <taxon>Methanobacteriota</taxon>
        <taxon>Methanomada group</taxon>
        <taxon>Methanobacteria</taxon>
        <taxon>Methanobacteriales</taxon>
        <taxon>Methanobacteriaceae</taxon>
        <taxon>Methanosphaera</taxon>
    </lineage>
</organism>
<dbReference type="GeneID" id="3856164"/>
<keyword evidence="1" id="KW-0378">Hydrolase</keyword>
<proteinExistence type="inferred from homology"/>
<dbReference type="PIRSF" id="PIRSF016080">
    <property type="entry name" value="Restrict_endonuc_II_DpmII"/>
    <property type="match status" value="1"/>
</dbReference>
<evidence type="ECO:0000313" key="3">
    <source>
        <dbReference type="EMBL" id="RAP03739.1"/>
    </source>
</evidence>
<protein>
    <recommendedName>
        <fullName evidence="1">Type-2 restriction enzyme</fullName>
        <ecNumber evidence="1">3.1.21.4</ecNumber>
    </recommendedName>
</protein>
<comment type="caution">
    <text evidence="3">The sequence shown here is derived from an EMBL/GenBank/DDBJ whole genome shotgun (WGS) entry which is preliminary data.</text>
</comment>
<comment type="catalytic activity">
    <reaction evidence="1">
        <text>Endonucleolytic cleavage of DNA to give specific double-stranded fragments with terminal 5'-phosphates.</text>
        <dbReference type="EC" id="3.1.21.4"/>
    </reaction>
</comment>
<name>A0A328QA98_9EURY</name>
<reference evidence="3 4" key="1">
    <citation type="submission" date="2017-05" db="EMBL/GenBank/DDBJ databases">
        <title>Host range expansion of the Methanosphaera genus to humans and monogastric animals involves recent and extensive reduction in genome content.</title>
        <authorList>
            <person name="Hoedt E.C."/>
            <person name="Volmer J.G."/>
            <person name="Parks D.H."/>
            <person name="Rosewarne C.P."/>
            <person name="Denman S.E."/>
            <person name="Mcsweeney C.S."/>
            <person name="O Cuiv P."/>
            <person name="Hugenholtz P."/>
            <person name="Tyson G.W."/>
            <person name="Morrison M."/>
        </authorList>
    </citation>
    <scope>NUCLEOTIDE SEQUENCE [LARGE SCALE GENOMIC DNA]</scope>
    <source>
        <strain evidence="3 4">PA5</strain>
    </source>
</reference>
<dbReference type="EMBL" id="NGJK01000007">
    <property type="protein sequence ID" value="RAP03739.1"/>
    <property type="molecule type" value="Genomic_DNA"/>
</dbReference>
<keyword evidence="1" id="KW-0540">Nuclease</keyword>
<accession>A0A328QA98</accession>